<feature type="domain" description="CSC1/OSCA1-like cytosolic" evidence="11">
    <location>
        <begin position="223"/>
        <end position="290"/>
    </location>
</feature>
<keyword evidence="3" id="KW-0813">Transport</keyword>
<evidence type="ECO:0000259" key="9">
    <source>
        <dbReference type="Pfam" id="PF02714"/>
    </source>
</evidence>
<dbReference type="PANTHER" id="PTHR13018">
    <property type="entry name" value="PROBABLE MEMBRANE PROTEIN DUF221-RELATED"/>
    <property type="match status" value="1"/>
</dbReference>
<evidence type="ECO:0000256" key="5">
    <source>
        <dbReference type="ARBA" id="ARBA00022989"/>
    </source>
</evidence>
<evidence type="ECO:0000256" key="7">
    <source>
        <dbReference type="ARBA" id="ARBA00023303"/>
    </source>
</evidence>
<protein>
    <recommendedName>
        <fullName evidence="14">CSC1/OSCA1-like 7TM region domain-containing protein</fullName>
    </recommendedName>
</protein>
<feature type="domain" description="CSC1/OSCA1-like N-terminal transmembrane" evidence="10">
    <location>
        <begin position="5"/>
        <end position="166"/>
    </location>
</feature>
<evidence type="ECO:0008006" key="14">
    <source>
        <dbReference type="Google" id="ProtNLM"/>
    </source>
</evidence>
<evidence type="ECO:0000256" key="8">
    <source>
        <dbReference type="SAM" id="Phobius"/>
    </source>
</evidence>
<evidence type="ECO:0000256" key="4">
    <source>
        <dbReference type="ARBA" id="ARBA00022692"/>
    </source>
</evidence>
<dbReference type="EMBL" id="JAQQAF010000007">
    <property type="protein sequence ID" value="KAJ8470146.1"/>
    <property type="molecule type" value="Genomic_DNA"/>
</dbReference>
<dbReference type="Pfam" id="PF02714">
    <property type="entry name" value="RSN1_7TM"/>
    <property type="match status" value="1"/>
</dbReference>
<feature type="transmembrane region" description="Helical" evidence="8">
    <location>
        <begin position="303"/>
        <end position="326"/>
    </location>
</feature>
<gene>
    <name evidence="12" type="ORF">OPV22_024489</name>
</gene>
<evidence type="ECO:0000259" key="11">
    <source>
        <dbReference type="Pfam" id="PF14703"/>
    </source>
</evidence>
<feature type="transmembrane region" description="Helical" evidence="8">
    <location>
        <begin position="82"/>
        <end position="107"/>
    </location>
</feature>
<evidence type="ECO:0000256" key="2">
    <source>
        <dbReference type="ARBA" id="ARBA00007779"/>
    </source>
</evidence>
<comment type="similarity">
    <text evidence="2">Belongs to the CSC1 (TC 1.A.17) family.</text>
</comment>
<feature type="transmembrane region" description="Helical" evidence="8">
    <location>
        <begin position="553"/>
        <end position="574"/>
    </location>
</feature>
<accession>A0AAV8P6F2</accession>
<dbReference type="InterPro" id="IPR027815">
    <property type="entry name" value="CSC1/OSCA1-like_cyt"/>
</dbReference>
<comment type="caution">
    <text evidence="12">The sequence shown here is derived from an EMBL/GenBank/DDBJ whole genome shotgun (WGS) entry which is preliminary data.</text>
</comment>
<feature type="transmembrane region" description="Helical" evidence="8">
    <location>
        <begin position="6"/>
        <end position="27"/>
    </location>
</feature>
<evidence type="ECO:0000313" key="12">
    <source>
        <dbReference type="EMBL" id="KAJ8470146.1"/>
    </source>
</evidence>
<dbReference type="GO" id="GO:0005886">
    <property type="term" value="C:plasma membrane"/>
    <property type="evidence" value="ECO:0007669"/>
    <property type="project" value="TreeGrafter"/>
</dbReference>
<dbReference type="Pfam" id="PF13967">
    <property type="entry name" value="RSN1_TM"/>
    <property type="match status" value="1"/>
</dbReference>
<dbReference type="Proteomes" id="UP001222027">
    <property type="component" value="Unassembled WGS sequence"/>
</dbReference>
<dbReference type="GO" id="GO:0005227">
    <property type="term" value="F:calcium-activated cation channel activity"/>
    <property type="evidence" value="ECO:0007669"/>
    <property type="project" value="InterPro"/>
</dbReference>
<feature type="domain" description="CSC1/OSCA1-like 7TM region" evidence="9">
    <location>
        <begin position="301"/>
        <end position="571"/>
    </location>
</feature>
<dbReference type="InterPro" id="IPR045122">
    <property type="entry name" value="Csc1-like"/>
</dbReference>
<feature type="transmembrane region" description="Helical" evidence="8">
    <location>
        <begin position="442"/>
        <end position="467"/>
    </location>
</feature>
<keyword evidence="7" id="KW-0407">Ion channel</keyword>
<feature type="transmembrane region" description="Helical" evidence="8">
    <location>
        <begin position="501"/>
        <end position="526"/>
    </location>
</feature>
<proteinExistence type="inferred from homology"/>
<feature type="transmembrane region" description="Helical" evidence="8">
    <location>
        <begin position="395"/>
        <end position="414"/>
    </location>
</feature>
<evidence type="ECO:0000259" key="10">
    <source>
        <dbReference type="Pfam" id="PF13967"/>
    </source>
</evidence>
<dbReference type="InterPro" id="IPR003864">
    <property type="entry name" value="CSC1/OSCA1-like_7TM"/>
</dbReference>
<dbReference type="Pfam" id="PF14703">
    <property type="entry name" value="PHM7_cyt"/>
    <property type="match status" value="1"/>
</dbReference>
<keyword evidence="6 8" id="KW-0472">Membrane</keyword>
<reference evidence="12 13" key="1">
    <citation type="submission" date="2022-12" db="EMBL/GenBank/DDBJ databases">
        <title>Chromosome-scale assembly of the Ensete ventricosum genome.</title>
        <authorList>
            <person name="Dussert Y."/>
            <person name="Stocks J."/>
            <person name="Wendawek A."/>
            <person name="Woldeyes F."/>
            <person name="Nichols R.A."/>
            <person name="Borrell J.S."/>
        </authorList>
    </citation>
    <scope>NUCLEOTIDE SEQUENCE [LARGE SCALE GENOMIC DNA]</scope>
    <source>
        <strain evidence="13">cv. Maze</strain>
        <tissue evidence="12">Seeds</tissue>
    </source>
</reference>
<evidence type="ECO:0000313" key="13">
    <source>
        <dbReference type="Proteomes" id="UP001222027"/>
    </source>
</evidence>
<organism evidence="12 13">
    <name type="scientific">Ensete ventricosum</name>
    <name type="common">Abyssinian banana</name>
    <name type="synonym">Musa ensete</name>
    <dbReference type="NCBI Taxonomy" id="4639"/>
    <lineage>
        <taxon>Eukaryota</taxon>
        <taxon>Viridiplantae</taxon>
        <taxon>Streptophyta</taxon>
        <taxon>Embryophyta</taxon>
        <taxon>Tracheophyta</taxon>
        <taxon>Spermatophyta</taxon>
        <taxon>Magnoliopsida</taxon>
        <taxon>Liliopsida</taxon>
        <taxon>Zingiberales</taxon>
        <taxon>Musaceae</taxon>
        <taxon>Ensete</taxon>
    </lineage>
</organism>
<evidence type="ECO:0000256" key="1">
    <source>
        <dbReference type="ARBA" id="ARBA00004141"/>
    </source>
</evidence>
<evidence type="ECO:0000256" key="3">
    <source>
        <dbReference type="ARBA" id="ARBA00022448"/>
    </source>
</evidence>
<name>A0AAV8P6F2_ENSVE</name>
<keyword evidence="13" id="KW-1185">Reference proteome</keyword>
<dbReference type="PANTHER" id="PTHR13018:SF100">
    <property type="entry name" value="CSC1-LIKE PROTEIN ERD4"/>
    <property type="match status" value="1"/>
</dbReference>
<feature type="transmembrane region" description="Helical" evidence="8">
    <location>
        <begin position="355"/>
        <end position="375"/>
    </location>
</feature>
<evidence type="ECO:0000256" key="6">
    <source>
        <dbReference type="ARBA" id="ARBA00023136"/>
    </source>
</evidence>
<dbReference type="InterPro" id="IPR032880">
    <property type="entry name" value="CSC1/OSCA1-like_N"/>
</dbReference>
<dbReference type="AlphaFoldDB" id="A0AAV8P6F2"/>
<sequence>MDFSSFVTSLGTSLIIFVVLMLAFTWLKRKPGNAVIYYPNRILRGVNPLEGRTMTRNPLAWIKEAVKASEADVIAAAGVDAAVYLVFLSSVLAILVFSGIILLPVLLPVAATANGTQSTTDSNSQGSFKNLDKLTMGYVQEKSLRLWAFLLGVYWVSFVTYYVLWKSYTHVSDLRAGAKTSAVVKPEEFAVLITKKPTKSGKRYKVTERNLLELKLCMQNLKLQGNQKELLPNLEAEQKITLKEKQQGAALVFFSSKPAAVSASQTIHAQKVDTWTVMEAPEPRQVLWTNLPKKFYERKIRSLIVYGIVFLTVCFYMIPIAFVSAFTTMENLKKYLPFLKKIVNQPEIRTILEAYLPQIALIVFMALLPTFLMLLSKEEGIPSESHAARAASGKYFYFIVFNVFLGVTIGGTLFDSLKEIIKKPKQIITLLGSSLPKSATFFITYVALKFFVGYGLELSRLVPLIIFHLKKKFLCKTEAEVKEAWAPGDFGYATRFPNDMLIITIVLCYSVIAPIIIPFGVVYFGLGWLVARNQALKVYVPRYESNGRMWPHMHARIVAALIVYQITMLGYIGILRKFLYAPVPGYKGNPKYGIHICSLHSTLLEHREARGCRPIRGCPLAFVENYIFMRNASSGNPCLSEKPEVSPATCVSLLYM</sequence>
<feature type="transmembrane region" description="Helical" evidence="8">
    <location>
        <begin position="146"/>
        <end position="165"/>
    </location>
</feature>
<comment type="subcellular location">
    <subcellularLocation>
        <location evidence="1">Membrane</location>
        <topology evidence="1">Multi-pass membrane protein</topology>
    </subcellularLocation>
</comment>
<keyword evidence="5 8" id="KW-1133">Transmembrane helix</keyword>
<keyword evidence="4 8" id="KW-0812">Transmembrane</keyword>
<keyword evidence="7" id="KW-0406">Ion transport</keyword>